<keyword evidence="2" id="KW-1185">Reference proteome</keyword>
<dbReference type="InterPro" id="IPR014347">
    <property type="entry name" value="Tautomerase/MIF_sf"/>
</dbReference>
<dbReference type="RefSeq" id="WP_119975043.1">
    <property type="nucleotide sequence ID" value="NZ_JBHSQA010000006.1"/>
</dbReference>
<reference evidence="1 2" key="1">
    <citation type="submission" date="2018-09" db="EMBL/GenBank/DDBJ databases">
        <title>Novel species of Cryobacterium.</title>
        <authorList>
            <person name="Liu Q."/>
            <person name="Xin Y.-H."/>
        </authorList>
    </citation>
    <scope>NUCLEOTIDE SEQUENCE [LARGE SCALE GENOMIC DNA]</scope>
    <source>
        <strain evidence="1 2">Hh39</strain>
    </source>
</reference>
<dbReference type="Gene3D" id="3.30.429.10">
    <property type="entry name" value="Macrophage Migration Inhibitory Factor"/>
    <property type="match status" value="1"/>
</dbReference>
<organism evidence="1 2">
    <name type="scientific">Cryobacterium melibiosiphilum</name>
    <dbReference type="NCBI Taxonomy" id="995039"/>
    <lineage>
        <taxon>Bacteria</taxon>
        <taxon>Bacillati</taxon>
        <taxon>Actinomycetota</taxon>
        <taxon>Actinomycetes</taxon>
        <taxon>Micrococcales</taxon>
        <taxon>Microbacteriaceae</taxon>
        <taxon>Cryobacterium</taxon>
    </lineage>
</organism>
<sequence length="126" mass="13610">MPLVRIDVPAGNSADYLGAVSAVVYRALVETLNVPEHDNFQVITEHAPGRLVIDPGYLGISRTDAAVIIQVTLNAGRSTVLKQAFYRAVADGLHEHAGIRREDVVIGLVEVVKENWSFGNGDAQYA</sequence>
<dbReference type="Pfam" id="PF14552">
    <property type="entry name" value="Tautomerase_2"/>
    <property type="match status" value="1"/>
</dbReference>
<dbReference type="InterPro" id="IPR037479">
    <property type="entry name" value="Tauto_MSAD"/>
</dbReference>
<proteinExistence type="predicted"/>
<evidence type="ECO:0000313" key="1">
    <source>
        <dbReference type="EMBL" id="RJT87948.1"/>
    </source>
</evidence>
<protein>
    <submittedName>
        <fullName evidence="1">Tautomerase family protein</fullName>
    </submittedName>
</protein>
<dbReference type="SUPFAM" id="SSF55331">
    <property type="entry name" value="Tautomerase/MIF"/>
    <property type="match status" value="1"/>
</dbReference>
<gene>
    <name evidence="1" type="ORF">D6T64_12715</name>
</gene>
<evidence type="ECO:0000313" key="2">
    <source>
        <dbReference type="Proteomes" id="UP000272015"/>
    </source>
</evidence>
<dbReference type="EMBL" id="QZVS01000086">
    <property type="protein sequence ID" value="RJT87948.1"/>
    <property type="molecule type" value="Genomic_DNA"/>
</dbReference>
<dbReference type="OrthoDB" id="9804765at2"/>
<dbReference type="AlphaFoldDB" id="A0A3A5MLG7"/>
<dbReference type="Proteomes" id="UP000272015">
    <property type="component" value="Unassembled WGS sequence"/>
</dbReference>
<accession>A0A3A5MLG7</accession>
<dbReference type="PANTHER" id="PTHR38460">
    <property type="entry name" value="TAUTOMERASE YOLI-RELATED"/>
    <property type="match status" value="1"/>
</dbReference>
<comment type="caution">
    <text evidence="1">The sequence shown here is derived from an EMBL/GenBank/DDBJ whole genome shotgun (WGS) entry which is preliminary data.</text>
</comment>
<dbReference type="PANTHER" id="PTHR38460:SF1">
    <property type="entry name" value="TAUTOMERASE YOLI-RELATED"/>
    <property type="match status" value="1"/>
</dbReference>
<name>A0A3A5MLG7_9MICO</name>